<evidence type="ECO:0000256" key="1">
    <source>
        <dbReference type="SAM" id="Phobius"/>
    </source>
</evidence>
<proteinExistence type="predicted"/>
<keyword evidence="1" id="KW-0472">Membrane</keyword>
<accession>A0A6J7D891</accession>
<dbReference type="Pfam" id="PF00805">
    <property type="entry name" value="Pentapeptide"/>
    <property type="match status" value="1"/>
</dbReference>
<dbReference type="PANTHER" id="PTHR14136">
    <property type="entry name" value="BTB_POZ DOMAIN-CONTAINING PROTEIN KCTD9"/>
    <property type="match status" value="1"/>
</dbReference>
<reference evidence="2" key="1">
    <citation type="submission" date="2020-05" db="EMBL/GenBank/DDBJ databases">
        <authorList>
            <person name="Chiriac C."/>
            <person name="Salcher M."/>
            <person name="Ghai R."/>
            <person name="Kavagutti S V."/>
        </authorList>
    </citation>
    <scope>NUCLEOTIDE SEQUENCE</scope>
</reference>
<dbReference type="SUPFAM" id="SSF141571">
    <property type="entry name" value="Pentapeptide repeat-like"/>
    <property type="match status" value="1"/>
</dbReference>
<keyword evidence="1" id="KW-1133">Transmembrane helix</keyword>
<dbReference type="InterPro" id="IPR001646">
    <property type="entry name" value="5peptide_repeat"/>
</dbReference>
<organism evidence="2">
    <name type="scientific">freshwater metagenome</name>
    <dbReference type="NCBI Taxonomy" id="449393"/>
    <lineage>
        <taxon>unclassified sequences</taxon>
        <taxon>metagenomes</taxon>
        <taxon>ecological metagenomes</taxon>
    </lineage>
</organism>
<dbReference type="PANTHER" id="PTHR14136:SF17">
    <property type="entry name" value="BTB_POZ DOMAIN-CONTAINING PROTEIN KCTD9"/>
    <property type="match status" value="1"/>
</dbReference>
<dbReference type="EMBL" id="CAFBLN010000012">
    <property type="protein sequence ID" value="CAB4864659.1"/>
    <property type="molecule type" value="Genomic_DNA"/>
</dbReference>
<keyword evidence="1" id="KW-0812">Transmembrane</keyword>
<dbReference type="InterPro" id="IPR051082">
    <property type="entry name" value="Pentapeptide-BTB/POZ_domain"/>
</dbReference>
<protein>
    <submittedName>
        <fullName evidence="2">Unannotated protein</fullName>
    </submittedName>
</protein>
<dbReference type="Gene3D" id="2.160.20.80">
    <property type="entry name" value="E3 ubiquitin-protein ligase SopA"/>
    <property type="match status" value="1"/>
</dbReference>
<gene>
    <name evidence="2" type="ORF">UFOPK3381_00455</name>
</gene>
<name>A0A6J7D891_9ZZZZ</name>
<evidence type="ECO:0000313" key="2">
    <source>
        <dbReference type="EMBL" id="CAB4864659.1"/>
    </source>
</evidence>
<feature type="transmembrane region" description="Helical" evidence="1">
    <location>
        <begin position="23"/>
        <end position="43"/>
    </location>
</feature>
<sequence length="244" mass="24406">MLTATGEFLVRSLLSKFTVSKGMIAGLFLGGVLGSVGVAAAIAPQAATSKTYYACLANGNLTKVSLVAGTCPSGKLISWNSQGLQGPKGDTGPAGPQAATVSNFTGQNFSGAWLAHGSFIGALFINTNLQNANLSGATLIGANLSGADLRSANLTGANLTGAILTGPWAQSCVTCTLNAANFSDVNFAGAVINLTIVPTAKIVTFARANFTGATLNGLGGNDRVDLTGATCPNGIIYGRNGANC</sequence>
<dbReference type="AlphaFoldDB" id="A0A6J7D891"/>